<evidence type="ECO:0000256" key="1">
    <source>
        <dbReference type="ARBA" id="ARBA00022737"/>
    </source>
</evidence>
<dbReference type="GO" id="GO:0006401">
    <property type="term" value="P:RNA catabolic process"/>
    <property type="evidence" value="ECO:0007669"/>
    <property type="project" value="InterPro"/>
</dbReference>
<dbReference type="PANTHER" id="PTHR15704:SF7">
    <property type="entry name" value="SUPERKILLER COMPLEX PROTEIN 3"/>
    <property type="match status" value="1"/>
</dbReference>
<dbReference type="InterPro" id="IPR019734">
    <property type="entry name" value="TPR_rpt"/>
</dbReference>
<evidence type="ECO:0000256" key="3">
    <source>
        <dbReference type="PROSITE-ProRule" id="PRU00339"/>
    </source>
</evidence>
<keyword evidence="1" id="KW-0677">Repeat</keyword>
<organism evidence="4 5">
    <name type="scientific">Desmophyllum pertusum</name>
    <dbReference type="NCBI Taxonomy" id="174260"/>
    <lineage>
        <taxon>Eukaryota</taxon>
        <taxon>Metazoa</taxon>
        <taxon>Cnidaria</taxon>
        <taxon>Anthozoa</taxon>
        <taxon>Hexacorallia</taxon>
        <taxon>Scleractinia</taxon>
        <taxon>Caryophylliina</taxon>
        <taxon>Caryophylliidae</taxon>
        <taxon>Desmophyllum</taxon>
    </lineage>
</organism>
<dbReference type="AlphaFoldDB" id="A0A9X0CNU3"/>
<accession>A0A9X0CNU3</accession>
<comment type="caution">
    <text evidence="4">The sequence shown here is derived from an EMBL/GenBank/DDBJ whole genome shotgun (WGS) entry which is preliminary data.</text>
</comment>
<dbReference type="EMBL" id="MU826879">
    <property type="protein sequence ID" value="KAJ7369926.1"/>
    <property type="molecule type" value="Genomic_DNA"/>
</dbReference>
<feature type="repeat" description="TPR" evidence="3">
    <location>
        <begin position="616"/>
        <end position="649"/>
    </location>
</feature>
<gene>
    <name evidence="4" type="primary">TTC37_7</name>
    <name evidence="4" type="ORF">OS493_035499</name>
</gene>
<dbReference type="InterPro" id="IPR011990">
    <property type="entry name" value="TPR-like_helical_dom_sf"/>
</dbReference>
<evidence type="ECO:0000313" key="5">
    <source>
        <dbReference type="Proteomes" id="UP001163046"/>
    </source>
</evidence>
<protein>
    <submittedName>
        <fullName evidence="4">Tetratricopeptide repeat protein 37</fullName>
    </submittedName>
</protein>
<dbReference type="SMART" id="SM00028">
    <property type="entry name" value="TPR"/>
    <property type="match status" value="11"/>
</dbReference>
<dbReference type="Gene3D" id="1.25.40.10">
    <property type="entry name" value="Tetratricopeptide repeat domain"/>
    <property type="match status" value="4"/>
</dbReference>
<dbReference type="Proteomes" id="UP001163046">
    <property type="component" value="Unassembled WGS sequence"/>
</dbReference>
<dbReference type="Pfam" id="PF13431">
    <property type="entry name" value="TPR_17"/>
    <property type="match status" value="1"/>
</dbReference>
<dbReference type="InterPro" id="IPR039226">
    <property type="entry name" value="Ski3/TTC37"/>
</dbReference>
<evidence type="ECO:0000256" key="2">
    <source>
        <dbReference type="ARBA" id="ARBA00022803"/>
    </source>
</evidence>
<dbReference type="GO" id="GO:0055087">
    <property type="term" value="C:Ski complex"/>
    <property type="evidence" value="ECO:0007669"/>
    <property type="project" value="InterPro"/>
</dbReference>
<evidence type="ECO:0000313" key="4">
    <source>
        <dbReference type="EMBL" id="KAJ7369926.1"/>
    </source>
</evidence>
<feature type="repeat" description="TPR" evidence="3">
    <location>
        <begin position="876"/>
        <end position="909"/>
    </location>
</feature>
<dbReference type="OrthoDB" id="421075at2759"/>
<proteinExistence type="predicted"/>
<dbReference type="PROSITE" id="PS50005">
    <property type="entry name" value="TPR"/>
    <property type="match status" value="3"/>
</dbReference>
<dbReference type="PANTHER" id="PTHR15704">
    <property type="entry name" value="SUPERKILLER 3 PROTEIN-RELATED"/>
    <property type="match status" value="1"/>
</dbReference>
<reference evidence="4" key="1">
    <citation type="submission" date="2023-01" db="EMBL/GenBank/DDBJ databases">
        <title>Genome assembly of the deep-sea coral Lophelia pertusa.</title>
        <authorList>
            <person name="Herrera S."/>
            <person name="Cordes E."/>
        </authorList>
    </citation>
    <scope>NUCLEOTIDE SEQUENCE</scope>
    <source>
        <strain evidence="4">USNM1676648</strain>
        <tissue evidence="4">Polyp</tissue>
    </source>
</reference>
<name>A0A9X0CNU3_9CNID</name>
<dbReference type="Pfam" id="PF13432">
    <property type="entry name" value="TPR_16"/>
    <property type="match status" value="1"/>
</dbReference>
<keyword evidence="2 3" id="KW-0802">TPR repeat</keyword>
<feature type="repeat" description="TPR" evidence="3">
    <location>
        <begin position="582"/>
        <end position="615"/>
    </location>
</feature>
<sequence length="1023" mass="114617">MTSRAEPANVFKMATKEMKSALKNARECIKNKDYKEALKHCKTVLKADKTNYTALVFFGKCASELDQPDQAHMAYKKAIESDDTQLLAWQGLAALCEKVDNPQLKTELPDVYIKLLHLYESEKIKWIEIATKLAEFHENQGEVIKAAERWEEIAMATEKSTEQLDIWSRIIRILEKRSLEEYGVKKLQEAYEKVVHGSQSQEPSKQLEIHFENYLRFLVKHQVSEDDELYKDQRQKICDEAKSMTKLFPTSTFALEVLGKDFVQSLVTAPTPEMGNVFQRLCHMQPGSGIGLVGLGSVLLHQKECVMARALLQKGLQAFRDCPYGWLSFCQSQISLHDYQGAEKSAKKGLDCIKSSTPDIRKQLQTMLSLSKAEALQKQGPTTAAVARGIYEKLLTDFKAEEEMQILTGLGQTLLTLGDITQATQICAKALSIDKSCPTALALQGQISFQEGYFDDAELRFLEAIERHKDCAFYHFLLGKLYWEMNGNLRADKKKCLAQFLKAAKLDPYYAPSFLYLGHYYIKVLKDVSKASRCYQKAFDLDPNSDDAGIALGDSLMELEDEVAALNLYKNITAMSSPGEGKWAWLRLGLFHLKHNESTEAITCFQSALRGDLKDRHCWECLGEAYMSRGSYMAAMKAFTKASELDPSSLYCLYQLAAIKQLLCVHSEAIREYKLILEMQHDYVPALKGLGETYLNQARSALQQDFNGKAVDCVMEAISVLARAVQCRPGLSCLWKLIGDCCTVIYPVSDSSIRGTIPDNLKKYIHGASSEVDKKQLLTLGSSAYGRALKLQPECGSLWGDLGFNCYQQAKILDGDDKEKMAHRSIQALKKAITLQPSNHKLWNSLGVVTASKEVNNPDLSQHSFIMSIKTEPNNVIAWTNLGVLYLKHGKIELAHEAFKNSQSLDPSYTEAWIGQATIAEIIGSEEAMDLFRHTTELGSHVEGSIGYAHWVCSSLVPNKSPENHVILKGKPVSTLSHLHPEYRKAVLQSATALSKYTGQVEEFSIRHRSRGTSLCAIILIGL</sequence>
<dbReference type="Pfam" id="PF13181">
    <property type="entry name" value="TPR_8"/>
    <property type="match status" value="1"/>
</dbReference>
<dbReference type="SUPFAM" id="SSF48452">
    <property type="entry name" value="TPR-like"/>
    <property type="match status" value="4"/>
</dbReference>
<keyword evidence="5" id="KW-1185">Reference proteome</keyword>
<dbReference type="Pfam" id="PF14559">
    <property type="entry name" value="TPR_19"/>
    <property type="match status" value="1"/>
</dbReference>